<sequence>MARFIEKNKALKLRKIGKSINEIATELNIAKSTVSSWCRNIQLGSKQIERLVKRQESGSYKGRMKFLERTRKERIKEVALLRKQGIKEIGKLSKRDFFISGVAIYWSEGYTYSGGEQVGFTNSDPKMILLMLRWFKEICNIPDDNISLQVKINEIHKDRIKEVENYWSNITKISIGQFNKTVLIKSKAKKIYPNSGDYYGTLRITVRKGTKLRRRINGWIEGLVRGIV</sequence>
<reference evidence="1 2" key="1">
    <citation type="submission" date="2017-09" db="EMBL/GenBank/DDBJ databases">
        <title>Depth-based differentiation of microbial function through sediment-hosted aquifers and enrichment of novel symbionts in the deep terrestrial subsurface.</title>
        <authorList>
            <person name="Probst A.J."/>
            <person name="Ladd B."/>
            <person name="Jarett J.K."/>
            <person name="Geller-Mcgrath D.E."/>
            <person name="Sieber C.M."/>
            <person name="Emerson J.B."/>
            <person name="Anantharaman K."/>
            <person name="Thomas B.C."/>
            <person name="Malmstrom R."/>
            <person name="Stieglmeier M."/>
            <person name="Klingl A."/>
            <person name="Woyke T."/>
            <person name="Ryan C.M."/>
            <person name="Banfield J.F."/>
        </authorList>
    </citation>
    <scope>NUCLEOTIDE SEQUENCE [LARGE SCALE GENOMIC DNA]</scope>
    <source>
        <strain evidence="1">CG23_combo_of_CG06-09_8_20_14_all_37_18</strain>
    </source>
</reference>
<dbReference type="AlphaFoldDB" id="A0A2G9YYV6"/>
<proteinExistence type="predicted"/>
<dbReference type="EMBL" id="PCRQ01000018">
    <property type="protein sequence ID" value="PIP24397.1"/>
    <property type="molecule type" value="Genomic_DNA"/>
</dbReference>
<dbReference type="Gene3D" id="1.10.10.60">
    <property type="entry name" value="Homeodomain-like"/>
    <property type="match status" value="1"/>
</dbReference>
<gene>
    <name evidence="1" type="ORF">COX35_00575</name>
</gene>
<accession>A0A2G9YYV6</accession>
<evidence type="ECO:0000313" key="1">
    <source>
        <dbReference type="EMBL" id="PIP24397.1"/>
    </source>
</evidence>
<evidence type="ECO:0000313" key="2">
    <source>
        <dbReference type="Proteomes" id="UP000229952"/>
    </source>
</evidence>
<protein>
    <recommendedName>
        <fullName evidence="3">Resolvase HTH domain-containing protein</fullName>
    </recommendedName>
</protein>
<evidence type="ECO:0008006" key="3">
    <source>
        <dbReference type="Google" id="ProtNLM"/>
    </source>
</evidence>
<name>A0A2G9YYV6_9BACT</name>
<dbReference type="Proteomes" id="UP000229952">
    <property type="component" value="Unassembled WGS sequence"/>
</dbReference>
<comment type="caution">
    <text evidence="1">The sequence shown here is derived from an EMBL/GenBank/DDBJ whole genome shotgun (WGS) entry which is preliminary data.</text>
</comment>
<organism evidence="1 2">
    <name type="scientific">Candidatus Nealsonbacteria bacterium CG23_combo_of_CG06-09_8_20_14_all_37_18</name>
    <dbReference type="NCBI Taxonomy" id="1974720"/>
    <lineage>
        <taxon>Bacteria</taxon>
        <taxon>Candidatus Nealsoniibacteriota</taxon>
    </lineage>
</organism>